<evidence type="ECO:0000256" key="7">
    <source>
        <dbReference type="ARBA" id="ARBA00023065"/>
    </source>
</evidence>
<keyword evidence="6 10" id="KW-1133">Transmembrane helix</keyword>
<dbReference type="GO" id="GO:0005886">
    <property type="term" value="C:plasma membrane"/>
    <property type="evidence" value="ECO:0007669"/>
    <property type="project" value="UniProtKB-SubCell"/>
</dbReference>
<evidence type="ECO:0000256" key="10">
    <source>
        <dbReference type="SAM" id="Phobius"/>
    </source>
</evidence>
<feature type="transmembrane region" description="Helical" evidence="10">
    <location>
        <begin position="128"/>
        <end position="145"/>
    </location>
</feature>
<keyword evidence="2" id="KW-0813">Transport</keyword>
<dbReference type="InterPro" id="IPR002528">
    <property type="entry name" value="MATE_fam"/>
</dbReference>
<keyword evidence="5 10" id="KW-0812">Transmembrane</keyword>
<dbReference type="NCBIfam" id="TIGR00797">
    <property type="entry name" value="matE"/>
    <property type="match status" value="1"/>
</dbReference>
<gene>
    <name evidence="11" type="ordered locus">Ping_2346</name>
</gene>
<dbReference type="STRING" id="357804.Ping_2346"/>
<dbReference type="PANTHER" id="PTHR43298:SF2">
    <property type="entry name" value="FMN_FAD EXPORTER YEEO-RELATED"/>
    <property type="match status" value="1"/>
</dbReference>
<dbReference type="HOGENOM" id="CLU_012893_6_0_6"/>
<feature type="transmembrane region" description="Helical" evidence="10">
    <location>
        <begin position="314"/>
        <end position="334"/>
    </location>
</feature>
<dbReference type="GO" id="GO:0015297">
    <property type="term" value="F:antiporter activity"/>
    <property type="evidence" value="ECO:0007669"/>
    <property type="project" value="UniProtKB-KW"/>
</dbReference>
<dbReference type="GO" id="GO:0006811">
    <property type="term" value="P:monoatomic ion transport"/>
    <property type="evidence" value="ECO:0007669"/>
    <property type="project" value="UniProtKB-KW"/>
</dbReference>
<feature type="transmembrane region" description="Helical" evidence="10">
    <location>
        <begin position="234"/>
        <end position="262"/>
    </location>
</feature>
<dbReference type="GO" id="GO:0042910">
    <property type="term" value="F:xenobiotic transmembrane transporter activity"/>
    <property type="evidence" value="ECO:0007669"/>
    <property type="project" value="InterPro"/>
</dbReference>
<keyword evidence="8 10" id="KW-0472">Membrane</keyword>
<feature type="transmembrane region" description="Helical" evidence="10">
    <location>
        <begin position="349"/>
        <end position="373"/>
    </location>
</feature>
<dbReference type="PIRSF" id="PIRSF006603">
    <property type="entry name" value="DinF"/>
    <property type="match status" value="1"/>
</dbReference>
<evidence type="ECO:0000256" key="8">
    <source>
        <dbReference type="ARBA" id="ARBA00023136"/>
    </source>
</evidence>
<sequence length="460" mass="49867">MPYSREIRKILKLSFPIFIAQFAQTAMGFVDTVMAGGVSANDMAAVAIATSIWLPCILFGVGVLMALIPLTAQAHGANDIENIPSIGQQGLYLALLLSIPTFLILYNASYLINIMDMDPILKDITTRYLYAILSAIPAFLLFQALRNYIEGLSLTKPAMVIGFMGLIINIPLNWIFVYGKLGLPAMGGAGCGVATSLVYWLMLSALTGYVWHTKKLQYTPLFKRFSAINLRTQLAIFSLGLPVAIALFFEISIFAIVALLIAPLGANIVAAHQIAINFSSMVFMLPMSIANAVSIRVGFNLGQKNKAEAKNASYAGFIVGLSLSVITALLTLIFKEQIAQLYTDDPKVILLAVTLIIFSAMYQCVDAIQAVAAGALRGYKEMKAIFLRTFIAYWMIGLPLGYSLAMTDLFMPALGAKGFWIGITAGLTSAAILLGRRLWVVQKCSAELCQADKSVANNCY</sequence>
<evidence type="ECO:0000256" key="2">
    <source>
        <dbReference type="ARBA" id="ARBA00022448"/>
    </source>
</evidence>
<keyword evidence="7" id="KW-0406">Ion transport</keyword>
<dbReference type="CDD" id="cd13131">
    <property type="entry name" value="MATE_NorM_like"/>
    <property type="match status" value="1"/>
</dbReference>
<dbReference type="InterPro" id="IPR048279">
    <property type="entry name" value="MdtK-like"/>
</dbReference>
<dbReference type="InterPro" id="IPR050222">
    <property type="entry name" value="MATE_MdtK"/>
</dbReference>
<evidence type="ECO:0000256" key="1">
    <source>
        <dbReference type="ARBA" id="ARBA00004429"/>
    </source>
</evidence>
<dbReference type="AlphaFoldDB" id="A1SX70"/>
<dbReference type="Pfam" id="PF01554">
    <property type="entry name" value="MatE"/>
    <property type="match status" value="2"/>
</dbReference>
<feature type="transmembrane region" description="Helical" evidence="10">
    <location>
        <begin position="44"/>
        <end position="70"/>
    </location>
</feature>
<evidence type="ECO:0000256" key="9">
    <source>
        <dbReference type="ARBA" id="ARBA00031636"/>
    </source>
</evidence>
<feature type="transmembrane region" description="Helical" evidence="10">
    <location>
        <begin position="418"/>
        <end position="435"/>
    </location>
</feature>
<evidence type="ECO:0000313" key="12">
    <source>
        <dbReference type="Proteomes" id="UP000000639"/>
    </source>
</evidence>
<keyword evidence="3" id="KW-0050">Antiport</keyword>
<evidence type="ECO:0000313" key="11">
    <source>
        <dbReference type="EMBL" id="ABM04085.1"/>
    </source>
</evidence>
<dbReference type="KEGG" id="pin:Ping_2346"/>
<feature type="transmembrane region" description="Helical" evidence="10">
    <location>
        <begin position="385"/>
        <end position="406"/>
    </location>
</feature>
<proteinExistence type="predicted"/>
<evidence type="ECO:0000256" key="6">
    <source>
        <dbReference type="ARBA" id="ARBA00022989"/>
    </source>
</evidence>
<name>A1SX70_PSYIN</name>
<dbReference type="Proteomes" id="UP000000639">
    <property type="component" value="Chromosome"/>
</dbReference>
<feature type="transmembrane region" description="Helical" evidence="10">
    <location>
        <begin position="197"/>
        <end position="213"/>
    </location>
</feature>
<evidence type="ECO:0000256" key="3">
    <source>
        <dbReference type="ARBA" id="ARBA00022449"/>
    </source>
</evidence>
<evidence type="ECO:0000256" key="5">
    <source>
        <dbReference type="ARBA" id="ARBA00022692"/>
    </source>
</evidence>
<dbReference type="RefSeq" id="WP_011770645.1">
    <property type="nucleotide sequence ID" value="NC_008709.1"/>
</dbReference>
<dbReference type="OrthoDB" id="9780160at2"/>
<keyword evidence="4" id="KW-1003">Cell membrane</keyword>
<organism evidence="11 12">
    <name type="scientific">Psychromonas ingrahamii (strain DSM 17664 / CCUG 51855 / 37)</name>
    <dbReference type="NCBI Taxonomy" id="357804"/>
    <lineage>
        <taxon>Bacteria</taxon>
        <taxon>Pseudomonadati</taxon>
        <taxon>Pseudomonadota</taxon>
        <taxon>Gammaproteobacteria</taxon>
        <taxon>Alteromonadales</taxon>
        <taxon>Psychromonadaceae</taxon>
        <taxon>Psychromonas</taxon>
    </lineage>
</organism>
<keyword evidence="12" id="KW-1185">Reference proteome</keyword>
<evidence type="ECO:0000256" key="4">
    <source>
        <dbReference type="ARBA" id="ARBA00022475"/>
    </source>
</evidence>
<comment type="subcellular location">
    <subcellularLocation>
        <location evidence="1">Cell inner membrane</location>
        <topology evidence="1">Multi-pass membrane protein</topology>
    </subcellularLocation>
</comment>
<protein>
    <recommendedName>
        <fullName evidence="9">Multidrug-efflux transporter</fullName>
    </recommendedName>
</protein>
<feature type="transmembrane region" description="Helical" evidence="10">
    <location>
        <begin position="274"/>
        <end position="293"/>
    </location>
</feature>
<dbReference type="PANTHER" id="PTHR43298">
    <property type="entry name" value="MULTIDRUG RESISTANCE PROTEIN NORM-RELATED"/>
    <property type="match status" value="1"/>
</dbReference>
<dbReference type="EMBL" id="CP000510">
    <property type="protein sequence ID" value="ABM04085.1"/>
    <property type="molecule type" value="Genomic_DNA"/>
</dbReference>
<feature type="transmembrane region" description="Helical" evidence="10">
    <location>
        <begin position="157"/>
        <end position="177"/>
    </location>
</feature>
<reference evidence="11 12" key="1">
    <citation type="submission" date="2007-01" db="EMBL/GenBank/DDBJ databases">
        <title>Complete sequence of Psychromonas ingrahamii 37.</title>
        <authorList>
            <consortium name="US DOE Joint Genome Institute"/>
            <person name="Copeland A."/>
            <person name="Lucas S."/>
            <person name="Lapidus A."/>
            <person name="Barry K."/>
            <person name="Detter J.C."/>
            <person name="Glavina del Rio T."/>
            <person name="Hammon N."/>
            <person name="Israni S."/>
            <person name="Dalin E."/>
            <person name="Tice H."/>
            <person name="Pitluck S."/>
            <person name="Thompson L.S."/>
            <person name="Brettin T."/>
            <person name="Bruce D."/>
            <person name="Han C."/>
            <person name="Tapia R."/>
            <person name="Schmutz J."/>
            <person name="Larimer F."/>
            <person name="Land M."/>
            <person name="Hauser L."/>
            <person name="Kyrpides N."/>
            <person name="Ivanova N."/>
            <person name="Staley J."/>
            <person name="Richardson P."/>
        </authorList>
    </citation>
    <scope>NUCLEOTIDE SEQUENCE [LARGE SCALE GENOMIC DNA]</scope>
    <source>
        <strain evidence="11 12">37</strain>
    </source>
</reference>
<feature type="transmembrane region" description="Helical" evidence="10">
    <location>
        <begin position="91"/>
        <end position="108"/>
    </location>
</feature>
<dbReference type="eggNOG" id="COG0534">
    <property type="taxonomic scope" value="Bacteria"/>
</dbReference>
<accession>A1SX70</accession>